<keyword evidence="5" id="KW-1185">Reference proteome</keyword>
<dbReference type="EMBL" id="CP026652">
    <property type="protein sequence ID" value="AVH55999.1"/>
    <property type="molecule type" value="Genomic_DNA"/>
</dbReference>
<comment type="similarity">
    <text evidence="1">Belongs to the P-Pant transferase superfamily. Gsp/Sfp/HetI/AcpT family.</text>
</comment>
<gene>
    <name evidence="4" type="ORF">C4B68_09690</name>
</gene>
<name>A0ABN5HXX0_9ACTN</name>
<dbReference type="InterPro" id="IPR050559">
    <property type="entry name" value="P-Pant_transferase_sf"/>
</dbReference>
<accession>A0ABN5HXX0</accession>
<dbReference type="Pfam" id="PF01648">
    <property type="entry name" value="ACPS"/>
    <property type="match status" value="1"/>
</dbReference>
<dbReference type="PANTHER" id="PTHR12215:SF10">
    <property type="entry name" value="L-AMINOADIPATE-SEMIALDEHYDE DEHYDROGENASE-PHOSPHOPANTETHEINYL TRANSFERASE"/>
    <property type="match status" value="1"/>
</dbReference>
<evidence type="ECO:0000256" key="1">
    <source>
        <dbReference type="ARBA" id="ARBA00010990"/>
    </source>
</evidence>
<dbReference type="PANTHER" id="PTHR12215">
    <property type="entry name" value="PHOSPHOPANTETHEINE TRANSFERASE"/>
    <property type="match status" value="1"/>
</dbReference>
<proteinExistence type="inferred from homology"/>
<evidence type="ECO:0000259" key="3">
    <source>
        <dbReference type="Pfam" id="PF01648"/>
    </source>
</evidence>
<dbReference type="Gene3D" id="3.90.470.20">
    <property type="entry name" value="4'-phosphopantetheinyl transferase domain"/>
    <property type="match status" value="2"/>
</dbReference>
<evidence type="ECO:0000313" key="5">
    <source>
        <dbReference type="Proteomes" id="UP000238413"/>
    </source>
</evidence>
<keyword evidence="2" id="KW-0808">Transferase</keyword>
<dbReference type="Proteomes" id="UP000238413">
    <property type="component" value="Chromosome"/>
</dbReference>
<evidence type="ECO:0000313" key="4">
    <source>
        <dbReference type="EMBL" id="AVH55999.1"/>
    </source>
</evidence>
<organism evidence="4 5">
    <name type="scientific">Streptomyces dengpaensis</name>
    <dbReference type="NCBI Taxonomy" id="2049881"/>
    <lineage>
        <taxon>Bacteria</taxon>
        <taxon>Bacillati</taxon>
        <taxon>Actinomycetota</taxon>
        <taxon>Actinomycetes</taxon>
        <taxon>Kitasatosporales</taxon>
        <taxon>Streptomycetaceae</taxon>
        <taxon>Streptomyces</taxon>
    </lineage>
</organism>
<evidence type="ECO:0000256" key="2">
    <source>
        <dbReference type="ARBA" id="ARBA00022679"/>
    </source>
</evidence>
<dbReference type="InterPro" id="IPR008278">
    <property type="entry name" value="4-PPantetheinyl_Trfase_dom"/>
</dbReference>
<protein>
    <submittedName>
        <fullName evidence="4">Phosphopantheine-transferase PgaX</fullName>
    </submittedName>
</protein>
<dbReference type="SUPFAM" id="SSF56214">
    <property type="entry name" value="4'-phosphopantetheinyl transferase"/>
    <property type="match status" value="2"/>
</dbReference>
<sequence length="250" mass="27298">MTASQRHPNRRELELWLISPGSAPDSRAFALDELDEHERRRARTFRRPADRTLYVAAHIALRRVLAPYVGAPARELVFGRADCPRCGGPHGRPVVEARGPVPHFSLSHSHGRALIAVSARPVGADVERVPGPERVDVCLPSLHPYEQAQLTRLQGPERQAGFARIWARKEAYLKGTGAGIGRWMSEVYVGDGAQGAPRGPDGWTVRDVPCPAGHAAAVAVRGAPPTHIVVRELPLEALLVTDQRLERAHA</sequence>
<reference evidence="4 5" key="1">
    <citation type="submission" date="2018-02" db="EMBL/GenBank/DDBJ databases">
        <title>Complete genome sequence of Streptomyces dengpaensis, the producer of angucyclines.</title>
        <authorList>
            <person name="Yumei L."/>
        </authorList>
    </citation>
    <scope>NUCLEOTIDE SEQUENCE [LARGE SCALE GENOMIC DNA]</scope>
    <source>
        <strain evidence="4 5">XZHG99</strain>
    </source>
</reference>
<dbReference type="InterPro" id="IPR037143">
    <property type="entry name" value="4-PPantetheinyl_Trfase_dom_sf"/>
</dbReference>
<feature type="domain" description="4'-phosphopantetheinyl transferase" evidence="3">
    <location>
        <begin position="121"/>
        <end position="191"/>
    </location>
</feature>